<dbReference type="EMBL" id="JEMG01000001">
    <property type="protein sequence ID" value="EYC52339.1"/>
    <property type="molecule type" value="Genomic_DNA"/>
</dbReference>
<reference evidence="1 2" key="1">
    <citation type="submission" date="2014-02" db="EMBL/GenBank/DDBJ databases">
        <title>Draft Genome of Hylemonella gracilis isolated from the Niagara River.</title>
        <authorList>
            <person name="Pawlowski D.R."/>
            <person name="Koudelka G.B."/>
        </authorList>
    </citation>
    <scope>NUCLEOTIDE SEQUENCE [LARGE SCALE GENOMIC DNA]</scope>
    <source>
        <strain evidence="1 2">Niagara R</strain>
    </source>
</reference>
<gene>
    <name evidence="1" type="ORF">AZ34_15595</name>
</gene>
<sequence length="211" mass="22948">MLAQVSHHPSNGLSVAALPPGRRHLAVHAVDDEERVQVERFIHDVYLERYGARVRHFAPMLVSLRDEAGDISAAAGYRVADGGPLFLERYLSDPVEALLGRDSPAGVSRARIVEVGHLSAVQPGAGKRLIHLMGPHLASLDLEWVVSTLTQELQHLFVRLGITPLALGMADPAQLGADAADWGSYYDHRPVVVAGRLDLGLRALARRWSLS</sequence>
<organism evidence="1 2">
    <name type="scientific">Hylemonella gracilis str. Niagara R</name>
    <dbReference type="NCBI Taxonomy" id="1458275"/>
    <lineage>
        <taxon>Bacteria</taxon>
        <taxon>Pseudomonadati</taxon>
        <taxon>Pseudomonadota</taxon>
        <taxon>Betaproteobacteria</taxon>
        <taxon>Burkholderiales</taxon>
        <taxon>Comamonadaceae</taxon>
        <taxon>Hylemonella</taxon>
    </lineage>
</organism>
<dbReference type="RefSeq" id="WP_035609613.1">
    <property type="nucleotide sequence ID" value="NZ_JEMG01000001.1"/>
</dbReference>
<dbReference type="OrthoDB" id="7432757at2"/>
<protein>
    <recommendedName>
        <fullName evidence="3">Thermostable hemolysin</fullName>
    </recommendedName>
</protein>
<comment type="caution">
    <text evidence="1">The sequence shown here is derived from an EMBL/GenBank/DDBJ whole genome shotgun (WGS) entry which is preliminary data.</text>
</comment>
<dbReference type="STRING" id="1458275.AZ34_15595"/>
<accession>A0A016XJQ3</accession>
<dbReference type="InterPro" id="IPR022050">
    <property type="entry name" value="T_hemolysin"/>
</dbReference>
<evidence type="ECO:0008006" key="3">
    <source>
        <dbReference type="Google" id="ProtNLM"/>
    </source>
</evidence>
<dbReference type="Proteomes" id="UP000023268">
    <property type="component" value="Unassembled WGS sequence"/>
</dbReference>
<dbReference type="eggNOG" id="ENOG5032S9B">
    <property type="taxonomic scope" value="Bacteria"/>
</dbReference>
<dbReference type="Pfam" id="PF12261">
    <property type="entry name" value="T_hemolysin"/>
    <property type="match status" value="1"/>
</dbReference>
<evidence type="ECO:0000313" key="2">
    <source>
        <dbReference type="Proteomes" id="UP000023268"/>
    </source>
</evidence>
<evidence type="ECO:0000313" key="1">
    <source>
        <dbReference type="EMBL" id="EYC52339.1"/>
    </source>
</evidence>
<dbReference type="AlphaFoldDB" id="A0A016XJQ3"/>
<proteinExistence type="predicted"/>
<name>A0A016XJQ3_9BURK</name>